<keyword evidence="2" id="KW-1133">Transmembrane helix</keyword>
<dbReference type="EMBL" id="SNZE01000017">
    <property type="protein sequence ID" value="TDR30763.1"/>
    <property type="molecule type" value="Genomic_DNA"/>
</dbReference>
<dbReference type="AlphaFoldDB" id="A0A4R6Y2M6"/>
<dbReference type="Gene3D" id="2.40.50.100">
    <property type="match status" value="1"/>
</dbReference>
<evidence type="ECO:0000256" key="2">
    <source>
        <dbReference type="SAM" id="Phobius"/>
    </source>
</evidence>
<dbReference type="SUPFAM" id="SSF111369">
    <property type="entry name" value="HlyD-like secretion proteins"/>
    <property type="match status" value="1"/>
</dbReference>
<keyword evidence="4" id="KW-1185">Reference proteome</keyword>
<name>A0A4R6Y2M6_9BURK</name>
<accession>A0A4R6Y2M6</accession>
<protein>
    <submittedName>
        <fullName evidence="3">RND family efflux transporter MFP subunit</fullName>
    </submittedName>
</protein>
<keyword evidence="2" id="KW-0472">Membrane</keyword>
<dbReference type="Proteomes" id="UP000294480">
    <property type="component" value="Unassembled WGS sequence"/>
</dbReference>
<dbReference type="OrthoDB" id="9784484at2"/>
<dbReference type="GO" id="GO:0015562">
    <property type="term" value="F:efflux transmembrane transporter activity"/>
    <property type="evidence" value="ECO:0007669"/>
    <property type="project" value="TreeGrafter"/>
</dbReference>
<comment type="caution">
    <text evidence="3">The sequence shown here is derived from an EMBL/GenBank/DDBJ whole genome shotgun (WGS) entry which is preliminary data.</text>
</comment>
<sequence>MKIVLVPYILICWLLLRFGVVKRSLGNFIAMGLGGVLLLFMLFTFTRFYAVLDLTGSSTVKAPHIVLNSPAGGEIDKIFVTHNQKVKAGDSIYSFKTDRYEIALTAKQAELSRLKAQLDKLRNDLKRLEPLRNDVVSQAEYDNKQIEVTNQRELVIKATQDISDLQWKIDHALVQAPTDGQVNVIYASEGQYFGEQRPSAILMFTNKKFIEMRIPDQSYAFIKPQAFAEFYVDAYPGKIFRARVQSVTESTGEAQGSLLSTPQSVTQQVMKNSNDIGRTVILEFEEPAGVHIPIGATGQAWIAAEKPVHILGFLDVIAGMLLRFAAAESYLKAL</sequence>
<dbReference type="Gene3D" id="2.40.30.170">
    <property type="match status" value="1"/>
</dbReference>
<feature type="transmembrane region" description="Helical" evidence="2">
    <location>
        <begin position="29"/>
        <end position="52"/>
    </location>
</feature>
<keyword evidence="2" id="KW-0812">Transmembrane</keyword>
<reference evidence="3 4" key="1">
    <citation type="submission" date="2019-03" db="EMBL/GenBank/DDBJ databases">
        <title>Genomic Encyclopedia of Type Strains, Phase IV (KMG-IV): sequencing the most valuable type-strain genomes for metagenomic binning, comparative biology and taxonomic classification.</title>
        <authorList>
            <person name="Goeker M."/>
        </authorList>
    </citation>
    <scope>NUCLEOTIDE SEQUENCE [LARGE SCALE GENOMIC DNA]</scope>
    <source>
        <strain evidence="3 4">DSM 102852</strain>
    </source>
</reference>
<keyword evidence="1" id="KW-0175">Coiled coil</keyword>
<dbReference type="RefSeq" id="WP_133620883.1">
    <property type="nucleotide sequence ID" value="NZ_SNZE01000017.1"/>
</dbReference>
<dbReference type="Gene3D" id="1.10.287.470">
    <property type="entry name" value="Helix hairpin bin"/>
    <property type="match status" value="1"/>
</dbReference>
<evidence type="ECO:0000256" key="1">
    <source>
        <dbReference type="SAM" id="Coils"/>
    </source>
</evidence>
<evidence type="ECO:0000313" key="3">
    <source>
        <dbReference type="EMBL" id="TDR30763.1"/>
    </source>
</evidence>
<feature type="coiled-coil region" evidence="1">
    <location>
        <begin position="97"/>
        <end position="131"/>
    </location>
</feature>
<gene>
    <name evidence="3" type="ORF">DFR44_11742</name>
</gene>
<dbReference type="GO" id="GO:1990281">
    <property type="term" value="C:efflux pump complex"/>
    <property type="evidence" value="ECO:0007669"/>
    <property type="project" value="TreeGrafter"/>
</dbReference>
<proteinExistence type="predicted"/>
<dbReference type="PANTHER" id="PTHR30469">
    <property type="entry name" value="MULTIDRUG RESISTANCE PROTEIN MDTA"/>
    <property type="match status" value="1"/>
</dbReference>
<organism evidence="3 4">
    <name type="scientific">Hydromonas duriensis</name>
    <dbReference type="NCBI Taxonomy" id="1527608"/>
    <lineage>
        <taxon>Bacteria</taxon>
        <taxon>Pseudomonadati</taxon>
        <taxon>Pseudomonadota</taxon>
        <taxon>Betaproteobacteria</taxon>
        <taxon>Burkholderiales</taxon>
        <taxon>Burkholderiaceae</taxon>
        <taxon>Hydromonas</taxon>
    </lineage>
</organism>
<evidence type="ECO:0000313" key="4">
    <source>
        <dbReference type="Proteomes" id="UP000294480"/>
    </source>
</evidence>